<reference evidence="16 17" key="1">
    <citation type="submission" date="2024-05" db="EMBL/GenBank/DDBJ databases">
        <title>Roseateles sp. DJS-2-20 16S ribosomal RNA gene Genome sequencing and assembly.</title>
        <authorList>
            <person name="Woo H."/>
        </authorList>
    </citation>
    <scope>NUCLEOTIDE SEQUENCE [LARGE SCALE GENOMIC DNA]</scope>
    <source>
        <strain evidence="16 17">DJS-2-20</strain>
    </source>
</reference>
<dbReference type="InterPro" id="IPR003594">
    <property type="entry name" value="HATPase_dom"/>
</dbReference>
<evidence type="ECO:0000313" key="17">
    <source>
        <dbReference type="Proteomes" id="UP001495147"/>
    </source>
</evidence>
<dbReference type="InterPro" id="IPR004358">
    <property type="entry name" value="Sig_transdc_His_kin-like_C"/>
</dbReference>
<keyword evidence="7" id="KW-0547">Nucleotide-binding</keyword>
<dbReference type="Pfam" id="PF01584">
    <property type="entry name" value="CheW"/>
    <property type="match status" value="1"/>
</dbReference>
<dbReference type="PANTHER" id="PTHR43395:SF10">
    <property type="entry name" value="CHEMOTAXIS PROTEIN CHEA"/>
    <property type="match status" value="1"/>
</dbReference>
<dbReference type="Gene3D" id="1.10.287.560">
    <property type="entry name" value="Histidine kinase CheA-like, homodimeric domain"/>
    <property type="match status" value="1"/>
</dbReference>
<dbReference type="SMART" id="SM00073">
    <property type="entry name" value="HPT"/>
    <property type="match status" value="1"/>
</dbReference>
<dbReference type="SUPFAM" id="SSF47384">
    <property type="entry name" value="Homodimeric domain of signal transducing histidine kinase"/>
    <property type="match status" value="1"/>
</dbReference>
<feature type="domain" description="HPt" evidence="15">
    <location>
        <begin position="13"/>
        <end position="117"/>
    </location>
</feature>
<comment type="caution">
    <text evidence="16">The sequence shown here is derived from an EMBL/GenBank/DDBJ whole genome shotgun (WGS) entry which is preliminary data.</text>
</comment>
<keyword evidence="6" id="KW-0808">Transferase</keyword>
<dbReference type="PROSITE" id="PS50851">
    <property type="entry name" value="CHEW"/>
    <property type="match status" value="1"/>
</dbReference>
<dbReference type="Pfam" id="PF01627">
    <property type="entry name" value="Hpt"/>
    <property type="match status" value="1"/>
</dbReference>
<keyword evidence="9" id="KW-0067">ATP-binding</keyword>
<dbReference type="Gene3D" id="3.30.565.10">
    <property type="entry name" value="Histidine kinase-like ATPase, C-terminal domain"/>
    <property type="match status" value="1"/>
</dbReference>
<feature type="domain" description="CheW-like" evidence="14">
    <location>
        <begin position="580"/>
        <end position="715"/>
    </location>
</feature>
<dbReference type="CDD" id="cd00731">
    <property type="entry name" value="CheA_reg"/>
    <property type="match status" value="1"/>
</dbReference>
<name>A0ABV0G0Q0_9BURK</name>
<evidence type="ECO:0000256" key="7">
    <source>
        <dbReference type="ARBA" id="ARBA00022741"/>
    </source>
</evidence>
<keyword evidence="17" id="KW-1185">Reference proteome</keyword>
<evidence type="ECO:0000256" key="2">
    <source>
        <dbReference type="ARBA" id="ARBA00012438"/>
    </source>
</evidence>
<dbReference type="PANTHER" id="PTHR43395">
    <property type="entry name" value="SENSOR HISTIDINE KINASE CHEA"/>
    <property type="match status" value="1"/>
</dbReference>
<dbReference type="InterPro" id="IPR005467">
    <property type="entry name" value="His_kinase_dom"/>
</dbReference>
<dbReference type="InterPro" id="IPR036890">
    <property type="entry name" value="HATPase_C_sf"/>
</dbReference>
<keyword evidence="8" id="KW-0418">Kinase</keyword>
<dbReference type="InterPro" id="IPR008207">
    <property type="entry name" value="Sig_transdc_His_kin_Hpt_dom"/>
</dbReference>
<sequence length="715" mass="76166">MGDMTSEGANISAGIDLSQFYQVFFEEAGENLDNMEQLLLNVNVDAADDEELNAIFRCAHSIKGGAATFGFSDVAELTHQMETLLDKLRRHELQPNAAMIDVLLQSGDALRAQLGRHQGSGADPFDTSDLLINIRGFVEGGTAPTAGPSAARAAPAAAPAAAQAPAAKPLKNDVRMLELLVGPLPDPQVADNLVDLFKEITDLGTIEPLDAGQAADGVRRFKIVTSSSDNDLLDLFTFHVAREQVKLTPLGPGYGFYENSPGAPKEEAPSSDPGYGFFDDAPGMPGAAAAEAEAPKPAAAEAAAAAAVVPATRPAAPKADAKPAGGGLDQTTLRVSIEKVDQLINLVGELVITQAMLAQNSQSLDPSLNQQLMAGLADLERNTRDLQESVMSIRMIPMSTVFNRFPRMLRDLAAKLGKKVELVTQGEATELDKSLVEKITDPLTHLVRNSCDHGVEMPADRVAKGKPETGTITLVASHQGGSIVIEVRDDGRGLNREKLIKKAREKGIDAPDSMTDAECWNLIFAPGFSTAEQVTDVSGRGVGMDVVKKNITSLGGTVEIDSAEGYGMKVSVRLPLTLAIMDGMSVGVGEECYILPLSSVVESFQVQADTIKTVAGTGRVVEVRDEYMPVIELEKVFEVPRFDFEHVSSIMVVVEAEGGRVALLVDELLGQQQVVVKNLEANYRKVNDVSGATIMGDGRVALILDIGSLVRRSRH</sequence>
<proteinExistence type="predicted"/>
<evidence type="ECO:0000259" key="13">
    <source>
        <dbReference type="PROSITE" id="PS50109"/>
    </source>
</evidence>
<organism evidence="16 17">
    <name type="scientific">Roseateles paludis</name>
    <dbReference type="NCBI Taxonomy" id="3145238"/>
    <lineage>
        <taxon>Bacteria</taxon>
        <taxon>Pseudomonadati</taxon>
        <taxon>Pseudomonadota</taxon>
        <taxon>Betaproteobacteria</taxon>
        <taxon>Burkholderiales</taxon>
        <taxon>Sphaerotilaceae</taxon>
        <taxon>Roseateles</taxon>
    </lineage>
</organism>
<evidence type="ECO:0000256" key="4">
    <source>
        <dbReference type="ARBA" id="ARBA00022500"/>
    </source>
</evidence>
<dbReference type="InterPro" id="IPR036061">
    <property type="entry name" value="CheW-like_dom_sf"/>
</dbReference>
<dbReference type="CDD" id="cd00088">
    <property type="entry name" value="HPT"/>
    <property type="match status" value="1"/>
</dbReference>
<evidence type="ECO:0000259" key="15">
    <source>
        <dbReference type="PROSITE" id="PS50894"/>
    </source>
</evidence>
<dbReference type="InterPro" id="IPR036641">
    <property type="entry name" value="HPT_dom_sf"/>
</dbReference>
<comment type="function">
    <text evidence="11">Involved in the transmission of sensory signals from the chemoreceptors to the flagellar motors. CheA is autophosphorylated; it can transfer its phosphate group to either CheB or CheY.</text>
</comment>
<dbReference type="Gene3D" id="1.20.120.160">
    <property type="entry name" value="HPT domain"/>
    <property type="match status" value="1"/>
</dbReference>
<dbReference type="Pfam" id="PF02518">
    <property type="entry name" value="HATPase_c"/>
    <property type="match status" value="1"/>
</dbReference>
<dbReference type="SMART" id="SM00260">
    <property type="entry name" value="CheW"/>
    <property type="match status" value="1"/>
</dbReference>
<dbReference type="SUPFAM" id="SSF50341">
    <property type="entry name" value="CheW-like"/>
    <property type="match status" value="1"/>
</dbReference>
<accession>A0ABV0G0Q0</accession>
<dbReference type="InterPro" id="IPR037006">
    <property type="entry name" value="CheA-like_homodim_sf"/>
</dbReference>
<dbReference type="EC" id="2.7.13.3" evidence="2"/>
<comment type="catalytic activity">
    <reaction evidence="1">
        <text>ATP + protein L-histidine = ADP + protein N-phospho-L-histidine.</text>
        <dbReference type="EC" id="2.7.13.3"/>
    </reaction>
</comment>
<evidence type="ECO:0000256" key="12">
    <source>
        <dbReference type="PROSITE-ProRule" id="PRU00110"/>
    </source>
</evidence>
<evidence type="ECO:0000256" key="1">
    <source>
        <dbReference type="ARBA" id="ARBA00000085"/>
    </source>
</evidence>
<dbReference type="Gene3D" id="2.30.30.40">
    <property type="entry name" value="SH3 Domains"/>
    <property type="match status" value="1"/>
</dbReference>
<keyword evidence="10" id="KW-0902">Two-component regulatory system</keyword>
<dbReference type="SMART" id="SM01231">
    <property type="entry name" value="H-kinase_dim"/>
    <property type="match status" value="1"/>
</dbReference>
<dbReference type="InterPro" id="IPR051315">
    <property type="entry name" value="Bact_Chemotaxis_CheA"/>
</dbReference>
<dbReference type="SMART" id="SM00387">
    <property type="entry name" value="HATPase_c"/>
    <property type="match status" value="1"/>
</dbReference>
<evidence type="ECO:0000259" key="14">
    <source>
        <dbReference type="PROSITE" id="PS50851"/>
    </source>
</evidence>
<evidence type="ECO:0000256" key="8">
    <source>
        <dbReference type="ARBA" id="ARBA00022777"/>
    </source>
</evidence>
<feature type="domain" description="Histidine kinase" evidence="13">
    <location>
        <begin position="370"/>
        <end position="578"/>
    </location>
</feature>
<evidence type="ECO:0000256" key="11">
    <source>
        <dbReference type="ARBA" id="ARBA00035100"/>
    </source>
</evidence>
<dbReference type="InterPro" id="IPR002545">
    <property type="entry name" value="CheW-lke_dom"/>
</dbReference>
<gene>
    <name evidence="16" type="ORF">ABDJ85_07535</name>
</gene>
<dbReference type="EMBL" id="JBDPZD010000002">
    <property type="protein sequence ID" value="MEO3691317.1"/>
    <property type="molecule type" value="Genomic_DNA"/>
</dbReference>
<evidence type="ECO:0000256" key="3">
    <source>
        <dbReference type="ARBA" id="ARBA00021495"/>
    </source>
</evidence>
<dbReference type="PROSITE" id="PS50109">
    <property type="entry name" value="HIS_KIN"/>
    <property type="match status" value="1"/>
</dbReference>
<evidence type="ECO:0000256" key="10">
    <source>
        <dbReference type="ARBA" id="ARBA00023012"/>
    </source>
</evidence>
<keyword evidence="5 12" id="KW-0597">Phosphoprotein</keyword>
<evidence type="ECO:0000256" key="5">
    <source>
        <dbReference type="ARBA" id="ARBA00022553"/>
    </source>
</evidence>
<feature type="modified residue" description="Phosphohistidine" evidence="12">
    <location>
        <position position="60"/>
    </location>
</feature>
<dbReference type="RefSeq" id="WP_347704157.1">
    <property type="nucleotide sequence ID" value="NZ_JBDPZD010000002.1"/>
</dbReference>
<dbReference type="SUPFAM" id="SSF47226">
    <property type="entry name" value="Histidine-containing phosphotransfer domain, HPT domain"/>
    <property type="match status" value="1"/>
</dbReference>
<evidence type="ECO:0000256" key="6">
    <source>
        <dbReference type="ARBA" id="ARBA00022679"/>
    </source>
</evidence>
<dbReference type="Pfam" id="PF02895">
    <property type="entry name" value="H-kinase_dim"/>
    <property type="match status" value="1"/>
</dbReference>
<evidence type="ECO:0000256" key="9">
    <source>
        <dbReference type="ARBA" id="ARBA00022840"/>
    </source>
</evidence>
<dbReference type="CDD" id="cd16916">
    <property type="entry name" value="HATPase_CheA-like"/>
    <property type="match status" value="1"/>
</dbReference>
<evidence type="ECO:0000313" key="16">
    <source>
        <dbReference type="EMBL" id="MEO3691317.1"/>
    </source>
</evidence>
<dbReference type="SUPFAM" id="SSF55874">
    <property type="entry name" value="ATPase domain of HSP90 chaperone/DNA topoisomerase II/histidine kinase"/>
    <property type="match status" value="1"/>
</dbReference>
<dbReference type="PROSITE" id="PS50894">
    <property type="entry name" value="HPT"/>
    <property type="match status" value="1"/>
</dbReference>
<keyword evidence="4" id="KW-0145">Chemotaxis</keyword>
<dbReference type="Proteomes" id="UP001495147">
    <property type="component" value="Unassembled WGS sequence"/>
</dbReference>
<dbReference type="PRINTS" id="PR00344">
    <property type="entry name" value="BCTRLSENSOR"/>
</dbReference>
<dbReference type="InterPro" id="IPR004105">
    <property type="entry name" value="CheA-like_dim"/>
</dbReference>
<dbReference type="InterPro" id="IPR036097">
    <property type="entry name" value="HisK_dim/P_sf"/>
</dbReference>
<protein>
    <recommendedName>
        <fullName evidence="3">Chemotaxis protein CheA</fullName>
        <ecNumber evidence="2">2.7.13.3</ecNumber>
    </recommendedName>
</protein>